<feature type="compositionally biased region" description="Basic and acidic residues" evidence="2">
    <location>
        <begin position="603"/>
        <end position="613"/>
    </location>
</feature>
<keyword evidence="1" id="KW-0175">Coiled coil</keyword>
<accession>A0A0C9UI07</accession>
<evidence type="ECO:0000256" key="2">
    <source>
        <dbReference type="SAM" id="MobiDB-lite"/>
    </source>
</evidence>
<proteinExistence type="predicted"/>
<evidence type="ECO:0000313" key="3">
    <source>
        <dbReference type="EMBL" id="KIJ25021.1"/>
    </source>
</evidence>
<gene>
    <name evidence="3" type="ORF">M422DRAFT_274096</name>
</gene>
<dbReference type="AlphaFoldDB" id="A0A0C9UI07"/>
<feature type="compositionally biased region" description="Polar residues" evidence="2">
    <location>
        <begin position="592"/>
        <end position="602"/>
    </location>
</feature>
<keyword evidence="4" id="KW-1185">Reference proteome</keyword>
<dbReference type="Proteomes" id="UP000054279">
    <property type="component" value="Unassembled WGS sequence"/>
</dbReference>
<feature type="region of interest" description="Disordered" evidence="2">
    <location>
        <begin position="526"/>
        <end position="613"/>
    </location>
</feature>
<reference evidence="3 4" key="1">
    <citation type="submission" date="2014-06" db="EMBL/GenBank/DDBJ databases">
        <title>Evolutionary Origins and Diversification of the Mycorrhizal Mutualists.</title>
        <authorList>
            <consortium name="DOE Joint Genome Institute"/>
            <consortium name="Mycorrhizal Genomics Consortium"/>
            <person name="Kohler A."/>
            <person name="Kuo A."/>
            <person name="Nagy L.G."/>
            <person name="Floudas D."/>
            <person name="Copeland A."/>
            <person name="Barry K.W."/>
            <person name="Cichocki N."/>
            <person name="Veneault-Fourrey C."/>
            <person name="LaButti K."/>
            <person name="Lindquist E.A."/>
            <person name="Lipzen A."/>
            <person name="Lundell T."/>
            <person name="Morin E."/>
            <person name="Murat C."/>
            <person name="Riley R."/>
            <person name="Ohm R."/>
            <person name="Sun H."/>
            <person name="Tunlid A."/>
            <person name="Henrissat B."/>
            <person name="Grigoriev I.V."/>
            <person name="Hibbett D.S."/>
            <person name="Martin F."/>
        </authorList>
    </citation>
    <scope>NUCLEOTIDE SEQUENCE [LARGE SCALE GENOMIC DNA]</scope>
    <source>
        <strain evidence="3 4">SS14</strain>
    </source>
</reference>
<feature type="compositionally biased region" description="Polar residues" evidence="2">
    <location>
        <begin position="541"/>
        <end position="554"/>
    </location>
</feature>
<dbReference type="EMBL" id="KN837440">
    <property type="protein sequence ID" value="KIJ25021.1"/>
    <property type="molecule type" value="Genomic_DNA"/>
</dbReference>
<sequence length="613" mass="69182">MDDKHNAQMQVDPSTNTMSALQAFKMDPSTEWVIESVPGFVAIKHKMGCSICDASASHCMAAKRSYEIRLSEKDVSHAVAEAWPELETVPSAKKKAEDRRAKMNELYEKFDTRRVTVKNLGNQVQSLESQLQKMKSNSDKLLKNEELILKNKCLQQELDYYVGRARYALYGKDVDWATRNGYRISDILVSDGEDDEEELGGLPTIPEEIPQYVLSCPPVKLARPGGKSSRNDSKVVHEAGIPAIGGSRLPPTPKRIIADPPASITGVLPRPLGKSWAEHWDQPTLRGASDWVMESNVHDSEMRRLYIEGRALQPHERSLDHTVVIFRIDEYAKSLPGLPRGLMVRPDDPDWMINVVQTFNVNPSGIPRNLRLEGVHINVDDADVWYWLNLIKPKFRGAEAEVLLQSIFSTVGKWDQMIAGQWKRNDNPFLCSPTPARYKIHRNQKFDRKAFAYWLGCEAGVTPNMARDKLEPYFVRQVTKTVWNEVTLRSQLRANEIALLKGGLMNQFRVHDDLLPLVRGSPYYFPPSVGEPMDQDETDPESNSIQHTAGSSSLADRLDYGEGGSFSHPPADARELRARISYDDSLVPQGTARESTAEITESLTRDLYTENHE</sequence>
<feature type="coiled-coil region" evidence="1">
    <location>
        <begin position="93"/>
        <end position="144"/>
    </location>
</feature>
<dbReference type="HOGENOM" id="CLU_037456_0_0_1"/>
<organism evidence="3 4">
    <name type="scientific">Sphaerobolus stellatus (strain SS14)</name>
    <dbReference type="NCBI Taxonomy" id="990650"/>
    <lineage>
        <taxon>Eukaryota</taxon>
        <taxon>Fungi</taxon>
        <taxon>Dikarya</taxon>
        <taxon>Basidiomycota</taxon>
        <taxon>Agaricomycotina</taxon>
        <taxon>Agaricomycetes</taxon>
        <taxon>Phallomycetidae</taxon>
        <taxon>Geastrales</taxon>
        <taxon>Sphaerobolaceae</taxon>
        <taxon>Sphaerobolus</taxon>
    </lineage>
</organism>
<evidence type="ECO:0000313" key="4">
    <source>
        <dbReference type="Proteomes" id="UP000054279"/>
    </source>
</evidence>
<protein>
    <submittedName>
        <fullName evidence="3">Uncharacterized protein</fullName>
    </submittedName>
</protein>
<name>A0A0C9UI07_SPHS4</name>
<feature type="compositionally biased region" description="Basic and acidic residues" evidence="2">
    <location>
        <begin position="571"/>
        <end position="582"/>
    </location>
</feature>
<evidence type="ECO:0000256" key="1">
    <source>
        <dbReference type="SAM" id="Coils"/>
    </source>
</evidence>